<dbReference type="InterPro" id="IPR046373">
    <property type="entry name" value="Acyl-CoA_Oxase/DH_mid-dom_sf"/>
</dbReference>
<dbReference type="InterPro" id="IPR036250">
    <property type="entry name" value="AcylCo_DH-like_C"/>
</dbReference>
<dbReference type="InterPro" id="IPR009100">
    <property type="entry name" value="AcylCoA_DH/oxidase_NM_dom_sf"/>
</dbReference>
<dbReference type="Pfam" id="PF00441">
    <property type="entry name" value="Acyl-CoA_dh_1"/>
    <property type="match status" value="1"/>
</dbReference>
<evidence type="ECO:0000256" key="2">
    <source>
        <dbReference type="ARBA" id="ARBA00009347"/>
    </source>
</evidence>
<feature type="domain" description="Acyl-CoA dehydrogenase/oxidase C-terminal" evidence="5">
    <location>
        <begin position="231"/>
        <end position="376"/>
    </location>
</feature>
<evidence type="ECO:0000256" key="4">
    <source>
        <dbReference type="ARBA" id="ARBA00022827"/>
    </source>
</evidence>
<dbReference type="EC" id="1.3.99.-" evidence="8"/>
<keyword evidence="3" id="KW-0285">Flavoprotein</keyword>
<protein>
    <submittedName>
        <fullName evidence="8">Acyl-CoA dehydrogenase</fullName>
        <ecNumber evidence="8">1.3.99.-</ecNumber>
    </submittedName>
</protein>
<dbReference type="Proteomes" id="UP000277294">
    <property type="component" value="Unassembled WGS sequence"/>
</dbReference>
<keyword evidence="4" id="KW-0274">FAD</keyword>
<sequence>MDFRLTSEQSMMRDSVRRMVDADIEPVLQASDRTQALGKEQLLHIFRKLADFGLMAPRLPEAAGGGGFSMLDYGIMFEQIPPSVSMSLVSQDGCITRLFAECDEAQRARFLPGLIAGELIGCTGSTEPGTGSDPRGITTKVTRDGDMLVLNGAKMWVTNISVCDLVIVTCLDRTEDPAGQNIVKVVVERSRSPFEAREIDAIGLQQGLLGEAVFDNCRVPMENMIRSRSGGTQVLKSSWAVNRPLLGLQAVHLAQRAFDAALDYARTRTQFGKPIGARQLVQKSLSDIETAIRTSRLLCYDALATIDAGGPADGTSAMAKRYAQMACTEAVWQAMNVLGAMGLSREARLEEYYRDIRMIPIPDGTNEILSLIHGRELTGLEAIRA</sequence>
<dbReference type="InterPro" id="IPR037069">
    <property type="entry name" value="AcylCoA_DH/ox_N_sf"/>
</dbReference>
<evidence type="ECO:0000259" key="7">
    <source>
        <dbReference type="Pfam" id="PF02771"/>
    </source>
</evidence>
<dbReference type="Pfam" id="PF02771">
    <property type="entry name" value="Acyl-CoA_dh_N"/>
    <property type="match status" value="1"/>
</dbReference>
<dbReference type="GO" id="GO:0003995">
    <property type="term" value="F:acyl-CoA dehydrogenase activity"/>
    <property type="evidence" value="ECO:0007669"/>
    <property type="project" value="TreeGrafter"/>
</dbReference>
<accession>A0A3P4AWR9</accession>
<name>A0A3P4AWR9_9BURK</name>
<gene>
    <name evidence="8" type="primary">acdA_1</name>
    <name evidence="8" type="ORF">PIGHUM_00555</name>
</gene>
<dbReference type="PANTHER" id="PTHR43884:SF12">
    <property type="entry name" value="ISOVALERYL-COA DEHYDROGENASE, MITOCHONDRIAL-RELATED"/>
    <property type="match status" value="1"/>
</dbReference>
<dbReference type="InterPro" id="IPR009075">
    <property type="entry name" value="AcylCo_DH/oxidase_C"/>
</dbReference>
<evidence type="ECO:0000313" key="9">
    <source>
        <dbReference type="Proteomes" id="UP000277294"/>
    </source>
</evidence>
<dbReference type="InterPro" id="IPR006091">
    <property type="entry name" value="Acyl-CoA_Oxase/DH_mid-dom"/>
</dbReference>
<dbReference type="OrthoDB" id="7795946at2"/>
<keyword evidence="9" id="KW-1185">Reference proteome</keyword>
<keyword evidence="8" id="KW-0560">Oxidoreductase</keyword>
<dbReference type="Gene3D" id="1.10.540.10">
    <property type="entry name" value="Acyl-CoA dehydrogenase/oxidase, N-terminal domain"/>
    <property type="match status" value="1"/>
</dbReference>
<feature type="domain" description="Acyl-CoA dehydrogenase/oxidase N-terminal" evidence="7">
    <location>
        <begin position="6"/>
        <end position="118"/>
    </location>
</feature>
<comment type="similarity">
    <text evidence="2">Belongs to the acyl-CoA dehydrogenase family.</text>
</comment>
<evidence type="ECO:0000259" key="6">
    <source>
        <dbReference type="Pfam" id="PF02770"/>
    </source>
</evidence>
<dbReference type="RefSeq" id="WP_124077745.1">
    <property type="nucleotide sequence ID" value="NZ_UWPJ01000006.1"/>
</dbReference>
<dbReference type="SUPFAM" id="SSF56645">
    <property type="entry name" value="Acyl-CoA dehydrogenase NM domain-like"/>
    <property type="match status" value="1"/>
</dbReference>
<organism evidence="8 9">
    <name type="scientific">Pigmentiphaga humi</name>
    <dbReference type="NCBI Taxonomy" id="2478468"/>
    <lineage>
        <taxon>Bacteria</taxon>
        <taxon>Pseudomonadati</taxon>
        <taxon>Pseudomonadota</taxon>
        <taxon>Betaproteobacteria</taxon>
        <taxon>Burkholderiales</taxon>
        <taxon>Alcaligenaceae</taxon>
        <taxon>Pigmentiphaga</taxon>
    </lineage>
</organism>
<dbReference type="InterPro" id="IPR013786">
    <property type="entry name" value="AcylCoA_DH/ox_N"/>
</dbReference>
<evidence type="ECO:0000256" key="3">
    <source>
        <dbReference type="ARBA" id="ARBA00022630"/>
    </source>
</evidence>
<evidence type="ECO:0000313" key="8">
    <source>
        <dbReference type="EMBL" id="VCU68504.1"/>
    </source>
</evidence>
<comment type="cofactor">
    <cofactor evidence="1">
        <name>FAD</name>
        <dbReference type="ChEBI" id="CHEBI:57692"/>
    </cofactor>
</comment>
<dbReference type="Gene3D" id="2.40.110.10">
    <property type="entry name" value="Butyryl-CoA Dehydrogenase, subunit A, domain 2"/>
    <property type="match status" value="1"/>
</dbReference>
<feature type="domain" description="Acyl-CoA oxidase/dehydrogenase middle" evidence="6">
    <location>
        <begin position="122"/>
        <end position="217"/>
    </location>
</feature>
<dbReference type="GO" id="GO:0050660">
    <property type="term" value="F:flavin adenine dinucleotide binding"/>
    <property type="evidence" value="ECO:0007669"/>
    <property type="project" value="InterPro"/>
</dbReference>
<dbReference type="AlphaFoldDB" id="A0A3P4AWR9"/>
<reference evidence="8 9" key="1">
    <citation type="submission" date="2018-10" db="EMBL/GenBank/DDBJ databases">
        <authorList>
            <person name="Criscuolo A."/>
        </authorList>
    </citation>
    <scope>NUCLEOTIDE SEQUENCE [LARGE SCALE GENOMIC DNA]</scope>
    <source>
        <strain evidence="8">DnA1</strain>
    </source>
</reference>
<dbReference type="PANTHER" id="PTHR43884">
    <property type="entry name" value="ACYL-COA DEHYDROGENASE"/>
    <property type="match status" value="1"/>
</dbReference>
<dbReference type="Pfam" id="PF02770">
    <property type="entry name" value="Acyl-CoA_dh_M"/>
    <property type="match status" value="1"/>
</dbReference>
<evidence type="ECO:0000256" key="1">
    <source>
        <dbReference type="ARBA" id="ARBA00001974"/>
    </source>
</evidence>
<dbReference type="EMBL" id="UWPJ01000006">
    <property type="protein sequence ID" value="VCU68504.1"/>
    <property type="molecule type" value="Genomic_DNA"/>
</dbReference>
<proteinExistence type="inferred from homology"/>
<dbReference type="SUPFAM" id="SSF47203">
    <property type="entry name" value="Acyl-CoA dehydrogenase C-terminal domain-like"/>
    <property type="match status" value="1"/>
</dbReference>
<evidence type="ECO:0000259" key="5">
    <source>
        <dbReference type="Pfam" id="PF00441"/>
    </source>
</evidence>
<dbReference type="Gene3D" id="1.20.140.10">
    <property type="entry name" value="Butyryl-CoA Dehydrogenase, subunit A, domain 3"/>
    <property type="match status" value="1"/>
</dbReference>